<dbReference type="EMBL" id="JBJURJ010000010">
    <property type="protein sequence ID" value="MFM9329840.1"/>
    <property type="molecule type" value="Genomic_DNA"/>
</dbReference>
<comment type="caution">
    <text evidence="1">The sequence shown here is derived from an EMBL/GenBank/DDBJ whole genome shotgun (WGS) entry which is preliminary data.</text>
</comment>
<accession>A0ACC7P078</accession>
<name>A0ACC7P078_9BACL</name>
<sequence length="283" mass="31704">MSGSHIWACPVCGEELEQADRSYRCLNRHTYDLSAKGYLNLLLVNQRKSKEPGDSKLMLAARRNILDAGYFNMLSDALSRQAAGLAEEVTGRGGDPFTVLDAGCGEGYYLESMNTYLRKAGIDAKLYGTDISKDAIAMAAGNGTGIHYAVASSKKLPVRPESVDGLFQIFAPHSDSEFKRVLRSGGRLVTVIPGKHHLYGLKELLYPQPYLNDEAEHPYPSFRVLDQQRIRDEILLTDPCAIRDLVMMTPYYWRTEPAMLEQLMEKSELRTPLEFIVTVYGKE</sequence>
<proteinExistence type="predicted"/>
<organism evidence="1 2">
    <name type="scientific">Paenibacillus mesotrionivorans</name>
    <dbReference type="NCBI Taxonomy" id="3160968"/>
    <lineage>
        <taxon>Bacteria</taxon>
        <taxon>Bacillati</taxon>
        <taxon>Bacillota</taxon>
        <taxon>Bacilli</taxon>
        <taxon>Bacillales</taxon>
        <taxon>Paenibacillaceae</taxon>
        <taxon>Paenibacillus</taxon>
    </lineage>
</organism>
<dbReference type="Proteomes" id="UP001631969">
    <property type="component" value="Unassembled WGS sequence"/>
</dbReference>
<keyword evidence="1" id="KW-0808">Transferase</keyword>
<keyword evidence="1" id="KW-0489">Methyltransferase</keyword>
<evidence type="ECO:0000313" key="1">
    <source>
        <dbReference type="EMBL" id="MFM9329840.1"/>
    </source>
</evidence>
<protein>
    <submittedName>
        <fullName evidence="1">RNA methyltransferase</fullName>
    </submittedName>
</protein>
<keyword evidence="2" id="KW-1185">Reference proteome</keyword>
<reference evidence="1" key="1">
    <citation type="submission" date="2024-12" db="EMBL/GenBank/DDBJ databases">
        <authorList>
            <person name="Wu N."/>
        </authorList>
    </citation>
    <scope>NUCLEOTIDE SEQUENCE</scope>
    <source>
        <strain evidence="1">P15</strain>
    </source>
</reference>
<gene>
    <name evidence="1" type="ORF">ACI1P1_16210</name>
</gene>
<evidence type="ECO:0000313" key="2">
    <source>
        <dbReference type="Proteomes" id="UP001631969"/>
    </source>
</evidence>